<gene>
    <name evidence="2" type="ORF">HPP92_013393</name>
</gene>
<evidence type="ECO:0000256" key="1">
    <source>
        <dbReference type="SAM" id="Phobius"/>
    </source>
</evidence>
<protein>
    <submittedName>
        <fullName evidence="2">Uncharacterized protein</fullName>
    </submittedName>
</protein>
<keyword evidence="1" id="KW-0812">Transmembrane</keyword>
<keyword evidence="3" id="KW-1185">Reference proteome</keyword>
<evidence type="ECO:0000313" key="3">
    <source>
        <dbReference type="Proteomes" id="UP000636800"/>
    </source>
</evidence>
<sequence>MVSASHDDCSIFPPKLHEGLHLRPHADQTLASPASAIRDPGESAMIGPCFHVRENGEKELGPNRRPLSALAKRMVGYWVELLRFNFVIRCGGSVESVLGILSFATMACVAGVFFYMRRRHRRDKEFLLFLIQEKNQVVSRRYPIWDSDLSPTLPSSSLLFSFVSNPIAVVPLISSPSFMSIS</sequence>
<reference evidence="2 3" key="1">
    <citation type="journal article" date="2020" name="Nat. Food">
        <title>A phased Vanilla planifolia genome enables genetic improvement of flavour and production.</title>
        <authorList>
            <person name="Hasing T."/>
            <person name="Tang H."/>
            <person name="Brym M."/>
            <person name="Khazi F."/>
            <person name="Huang T."/>
            <person name="Chambers A.H."/>
        </authorList>
    </citation>
    <scope>NUCLEOTIDE SEQUENCE [LARGE SCALE GENOMIC DNA]</scope>
    <source>
        <tissue evidence="2">Leaf</tissue>
    </source>
</reference>
<dbReference type="EMBL" id="JADCNL010000006">
    <property type="protein sequence ID" value="KAG0476552.1"/>
    <property type="molecule type" value="Genomic_DNA"/>
</dbReference>
<dbReference type="PANTHER" id="PTHR37206">
    <property type="entry name" value="TRANSMEMBRANE PROTEIN"/>
    <property type="match status" value="1"/>
</dbReference>
<accession>A0A835QXM1</accession>
<organism evidence="2 3">
    <name type="scientific">Vanilla planifolia</name>
    <name type="common">Vanilla</name>
    <dbReference type="NCBI Taxonomy" id="51239"/>
    <lineage>
        <taxon>Eukaryota</taxon>
        <taxon>Viridiplantae</taxon>
        <taxon>Streptophyta</taxon>
        <taxon>Embryophyta</taxon>
        <taxon>Tracheophyta</taxon>
        <taxon>Spermatophyta</taxon>
        <taxon>Magnoliopsida</taxon>
        <taxon>Liliopsida</taxon>
        <taxon>Asparagales</taxon>
        <taxon>Orchidaceae</taxon>
        <taxon>Vanilloideae</taxon>
        <taxon>Vanilleae</taxon>
        <taxon>Vanilla</taxon>
    </lineage>
</organism>
<name>A0A835QXM1_VANPL</name>
<dbReference type="Proteomes" id="UP000636800">
    <property type="component" value="Chromosome 6"/>
</dbReference>
<keyword evidence="1" id="KW-0472">Membrane</keyword>
<dbReference type="PANTHER" id="PTHR37206:SF4">
    <property type="entry name" value="TRANSMEMBRANE PROTEIN"/>
    <property type="match status" value="1"/>
</dbReference>
<evidence type="ECO:0000313" key="2">
    <source>
        <dbReference type="EMBL" id="KAG0476552.1"/>
    </source>
</evidence>
<proteinExistence type="predicted"/>
<feature type="transmembrane region" description="Helical" evidence="1">
    <location>
        <begin position="97"/>
        <end position="116"/>
    </location>
</feature>
<dbReference type="AlphaFoldDB" id="A0A835QXM1"/>
<comment type="caution">
    <text evidence="2">The sequence shown here is derived from an EMBL/GenBank/DDBJ whole genome shotgun (WGS) entry which is preliminary data.</text>
</comment>
<keyword evidence="1" id="KW-1133">Transmembrane helix</keyword>